<keyword evidence="1" id="KW-0479">Metal-binding</keyword>
<dbReference type="GO" id="GO:0008270">
    <property type="term" value="F:zinc ion binding"/>
    <property type="evidence" value="ECO:0007669"/>
    <property type="project" value="UniProtKB-KW"/>
</dbReference>
<proteinExistence type="predicted"/>
<protein>
    <recommendedName>
        <fullName evidence="2">SWIM-type domain-containing protein</fullName>
    </recommendedName>
</protein>
<keyword evidence="4" id="KW-1185">Reference proteome</keyword>
<dbReference type="Proteomes" id="UP000325577">
    <property type="component" value="Linkage Group LG4"/>
</dbReference>
<organism evidence="3 4">
    <name type="scientific">Nyssa sinensis</name>
    <dbReference type="NCBI Taxonomy" id="561372"/>
    <lineage>
        <taxon>Eukaryota</taxon>
        <taxon>Viridiplantae</taxon>
        <taxon>Streptophyta</taxon>
        <taxon>Embryophyta</taxon>
        <taxon>Tracheophyta</taxon>
        <taxon>Spermatophyta</taxon>
        <taxon>Magnoliopsida</taxon>
        <taxon>eudicotyledons</taxon>
        <taxon>Gunneridae</taxon>
        <taxon>Pentapetalae</taxon>
        <taxon>asterids</taxon>
        <taxon>Cornales</taxon>
        <taxon>Nyssaceae</taxon>
        <taxon>Nyssa</taxon>
    </lineage>
</organism>
<evidence type="ECO:0000313" key="3">
    <source>
        <dbReference type="EMBL" id="KAA8524886.1"/>
    </source>
</evidence>
<dbReference type="AlphaFoldDB" id="A0A5J5A4D6"/>
<name>A0A5J5A4D6_9ASTE</name>
<keyword evidence="1" id="KW-0863">Zinc-finger</keyword>
<gene>
    <name evidence="3" type="ORF">F0562_011309</name>
</gene>
<evidence type="ECO:0000259" key="2">
    <source>
        <dbReference type="PROSITE" id="PS50966"/>
    </source>
</evidence>
<dbReference type="PANTHER" id="PTHR31973:SF187">
    <property type="entry name" value="MUTATOR TRANSPOSASE MUDRA PROTEIN"/>
    <property type="match status" value="1"/>
</dbReference>
<dbReference type="PANTHER" id="PTHR31973">
    <property type="entry name" value="POLYPROTEIN, PUTATIVE-RELATED"/>
    <property type="match status" value="1"/>
</dbReference>
<accession>A0A5J5A4D6</accession>
<dbReference type="OrthoDB" id="1918246at2759"/>
<feature type="domain" description="SWIM-type" evidence="2">
    <location>
        <begin position="65"/>
        <end position="97"/>
    </location>
</feature>
<evidence type="ECO:0000256" key="1">
    <source>
        <dbReference type="PROSITE-ProRule" id="PRU00325"/>
    </source>
</evidence>
<evidence type="ECO:0000313" key="4">
    <source>
        <dbReference type="Proteomes" id="UP000325577"/>
    </source>
</evidence>
<keyword evidence="1" id="KW-0862">Zinc</keyword>
<dbReference type="InterPro" id="IPR007527">
    <property type="entry name" value="Znf_SWIM"/>
</dbReference>
<dbReference type="Pfam" id="PF04434">
    <property type="entry name" value="SWIM"/>
    <property type="match status" value="1"/>
</dbReference>
<reference evidence="3 4" key="1">
    <citation type="submission" date="2019-09" db="EMBL/GenBank/DDBJ databases">
        <title>A chromosome-level genome assembly of the Chinese tupelo Nyssa sinensis.</title>
        <authorList>
            <person name="Yang X."/>
            <person name="Kang M."/>
            <person name="Yang Y."/>
            <person name="Xiong H."/>
            <person name="Wang M."/>
            <person name="Zhang Z."/>
            <person name="Wang Z."/>
            <person name="Wu H."/>
            <person name="Ma T."/>
            <person name="Liu J."/>
            <person name="Xi Z."/>
        </authorList>
    </citation>
    <scope>NUCLEOTIDE SEQUENCE [LARGE SCALE GENOMIC DNA]</scope>
    <source>
        <strain evidence="3">J267</strain>
        <tissue evidence="3">Leaf</tissue>
    </source>
</reference>
<dbReference type="EMBL" id="CM018047">
    <property type="protein sequence ID" value="KAA8524886.1"/>
    <property type="molecule type" value="Genomic_DNA"/>
</dbReference>
<sequence>MLEGVRSKIMCKIRERFAKGYSWEGIVTENIKKKLVKIVATSRQCTIFFVGGMEFEVKDGKGVSYVVNLTSRKCVCNSWKISSLPCKHTAAAISYMRGNIKEYCDVAFTNESHQLQLKVLFMGLKLLNLSVSHKSHKLGMRWKIKLKGEKEKLQGGEGVDHSFLVSGPIQLGLRDESLYISNLRLPSFSRYCVRLLFRADKKEPKAMRTLLRLPRCQIDLL</sequence>
<dbReference type="PROSITE" id="PS50966">
    <property type="entry name" value="ZF_SWIM"/>
    <property type="match status" value="1"/>
</dbReference>